<evidence type="ECO:0008006" key="4">
    <source>
        <dbReference type="Google" id="ProtNLM"/>
    </source>
</evidence>
<evidence type="ECO:0000313" key="3">
    <source>
        <dbReference type="Proteomes" id="UP000620266"/>
    </source>
</evidence>
<feature type="transmembrane region" description="Helical" evidence="1">
    <location>
        <begin position="25"/>
        <end position="43"/>
    </location>
</feature>
<keyword evidence="1" id="KW-1133">Transmembrane helix</keyword>
<feature type="transmembrane region" description="Helical" evidence="1">
    <location>
        <begin position="49"/>
        <end position="70"/>
    </location>
</feature>
<reference evidence="2" key="1">
    <citation type="journal article" date="2014" name="Int. J. Syst. Evol. Microbiol.">
        <title>Complete genome sequence of Corynebacterium casei LMG S-19264T (=DSM 44701T), isolated from a smear-ripened cheese.</title>
        <authorList>
            <consortium name="US DOE Joint Genome Institute (JGI-PGF)"/>
            <person name="Walter F."/>
            <person name="Albersmeier A."/>
            <person name="Kalinowski J."/>
            <person name="Ruckert C."/>
        </authorList>
    </citation>
    <scope>NUCLEOTIDE SEQUENCE</scope>
    <source>
        <strain evidence="2">CCM 7086</strain>
    </source>
</reference>
<keyword evidence="1" id="KW-0472">Membrane</keyword>
<sequence>MVERAVGPGREWLFKRNCSISPQQLMQVYGLLCAVSLAISVFFTIRGAWYILGFSIVELAAVAYAFIYYARHARDREYIALEDDRLFVEIVQAEKVRQFRLMRRQTAIRLVARTRLIGLESAGLCVEVGRFLTEAKRREFMRELRREVRMTSTPVN</sequence>
<keyword evidence="1" id="KW-0812">Transmembrane</keyword>
<dbReference type="RefSeq" id="WP_229728932.1">
    <property type="nucleotide sequence ID" value="NZ_BMCG01000003.1"/>
</dbReference>
<dbReference type="AlphaFoldDB" id="A0A8J2UNN6"/>
<proteinExistence type="predicted"/>
<evidence type="ECO:0000256" key="1">
    <source>
        <dbReference type="SAM" id="Phobius"/>
    </source>
</evidence>
<organism evidence="2 3">
    <name type="scientific">Oxalicibacterium flavum</name>
    <dbReference type="NCBI Taxonomy" id="179467"/>
    <lineage>
        <taxon>Bacteria</taxon>
        <taxon>Pseudomonadati</taxon>
        <taxon>Pseudomonadota</taxon>
        <taxon>Betaproteobacteria</taxon>
        <taxon>Burkholderiales</taxon>
        <taxon>Oxalobacteraceae</taxon>
        <taxon>Oxalicibacterium</taxon>
    </lineage>
</organism>
<dbReference type="InterPro" id="IPR019253">
    <property type="entry name" value="DUF2244_TM"/>
</dbReference>
<evidence type="ECO:0000313" key="2">
    <source>
        <dbReference type="EMBL" id="GGC06861.1"/>
    </source>
</evidence>
<comment type="caution">
    <text evidence="2">The sequence shown here is derived from an EMBL/GenBank/DDBJ whole genome shotgun (WGS) entry which is preliminary data.</text>
</comment>
<name>A0A8J2UNN6_9BURK</name>
<dbReference type="Pfam" id="PF10003">
    <property type="entry name" value="DUF2244"/>
    <property type="match status" value="1"/>
</dbReference>
<reference evidence="2" key="2">
    <citation type="submission" date="2020-09" db="EMBL/GenBank/DDBJ databases">
        <authorList>
            <person name="Sun Q."/>
            <person name="Sedlacek I."/>
        </authorList>
    </citation>
    <scope>NUCLEOTIDE SEQUENCE</scope>
    <source>
        <strain evidence="2">CCM 7086</strain>
    </source>
</reference>
<keyword evidence="3" id="KW-1185">Reference proteome</keyword>
<dbReference type="EMBL" id="BMCG01000003">
    <property type="protein sequence ID" value="GGC06861.1"/>
    <property type="molecule type" value="Genomic_DNA"/>
</dbReference>
<gene>
    <name evidence="2" type="ORF">GCM10007205_15140</name>
</gene>
<accession>A0A8J2UNN6</accession>
<dbReference type="Proteomes" id="UP000620266">
    <property type="component" value="Unassembled WGS sequence"/>
</dbReference>
<protein>
    <recommendedName>
        <fullName evidence="4">DUF2244 domain-containing protein</fullName>
    </recommendedName>
</protein>